<dbReference type="PROSITE" id="PS00092">
    <property type="entry name" value="N6_MTASE"/>
    <property type="match status" value="1"/>
</dbReference>
<dbReference type="InterPro" id="IPR053943">
    <property type="entry name" value="RlmKL-like_Mtase_CS"/>
</dbReference>
<dbReference type="Pfam" id="PF22020">
    <property type="entry name" value="RlmL_1st"/>
    <property type="match status" value="1"/>
</dbReference>
<name>A0A916QAF4_9FIRM</name>
<dbReference type="Gene3D" id="3.30.2130.30">
    <property type="match status" value="1"/>
</dbReference>
<dbReference type="GO" id="GO:0003723">
    <property type="term" value="F:RNA binding"/>
    <property type="evidence" value="ECO:0007669"/>
    <property type="project" value="UniProtKB-UniRule"/>
</dbReference>
<dbReference type="GO" id="GO:0008990">
    <property type="term" value="F:rRNA (guanine-N2-)-methyltransferase activity"/>
    <property type="evidence" value="ECO:0007669"/>
    <property type="project" value="TreeGrafter"/>
</dbReference>
<sequence length="381" mass="43960">MDRIELIAPCHFGLEAVLKREIKDLGYDIVQVEDGRVTFAADLGGIARANLFLRTAERILLKIGSFKAVTFDELFEETRKLPWENYIPKNGKFWVKKASTARSRLHSAPDIQSIVKKAMVERLKGRYHVSWFEESGDDYPVRVFILKDQVTISLDTSGTPLHKRGYRKLVSEAPIRETLAAALLMLTPWNKDRILVDPFCGSGTFLIEAAMMGKRIAPGINRSFEAENWDFVPRKTWYAAADEAGDAVLEHVQMDLQGYDKNPQMLRIARENARDAEVDDLIHFQQREVKDLRHSKPYGFIIANPPYGERLEDRKDLPELYGQMREAFDRLDTWSKYVITSYEDAEKYLGKAARKRKVYNGMIRGEYLQYLGPKPPRREPR</sequence>
<evidence type="ECO:0000313" key="5">
    <source>
        <dbReference type="EMBL" id="GFO85996.1"/>
    </source>
</evidence>
<dbReference type="InterPro" id="IPR004114">
    <property type="entry name" value="THUMP_dom"/>
</dbReference>
<feature type="domain" description="THUMP" evidence="4">
    <location>
        <begin position="45"/>
        <end position="156"/>
    </location>
</feature>
<dbReference type="PANTHER" id="PTHR47313">
    <property type="entry name" value="RIBOSOMAL RNA LARGE SUBUNIT METHYLTRANSFERASE K/L"/>
    <property type="match status" value="1"/>
</dbReference>
<keyword evidence="2" id="KW-0808">Transferase</keyword>
<protein>
    <submittedName>
        <fullName evidence="5">Methylase</fullName>
    </submittedName>
</protein>
<comment type="caution">
    <text evidence="5">The sequence shown here is derived from an EMBL/GenBank/DDBJ whole genome shotgun (WGS) entry which is preliminary data.</text>
</comment>
<dbReference type="GO" id="GO:0070043">
    <property type="term" value="F:rRNA (guanine-N7-)-methyltransferase activity"/>
    <property type="evidence" value="ECO:0007669"/>
    <property type="project" value="TreeGrafter"/>
</dbReference>
<keyword evidence="6" id="KW-1185">Reference proteome</keyword>
<evidence type="ECO:0000259" key="4">
    <source>
        <dbReference type="PROSITE" id="PS51165"/>
    </source>
</evidence>
<dbReference type="AlphaFoldDB" id="A0A916QAF4"/>
<dbReference type="CDD" id="cd11715">
    <property type="entry name" value="THUMP_AdoMetMT"/>
    <property type="match status" value="1"/>
</dbReference>
<evidence type="ECO:0000256" key="2">
    <source>
        <dbReference type="ARBA" id="ARBA00022679"/>
    </source>
</evidence>
<organism evidence="5 6">
    <name type="scientific">Anaerostipes butyraticus</name>
    <dbReference type="NCBI Taxonomy" id="645466"/>
    <lineage>
        <taxon>Bacteria</taxon>
        <taxon>Bacillati</taxon>
        <taxon>Bacillota</taxon>
        <taxon>Clostridia</taxon>
        <taxon>Lachnospirales</taxon>
        <taxon>Lachnospiraceae</taxon>
        <taxon>Anaerostipes</taxon>
    </lineage>
</organism>
<dbReference type="PANTHER" id="PTHR47313:SF1">
    <property type="entry name" value="RIBOSOMAL RNA LARGE SUBUNIT METHYLTRANSFERASE K_L"/>
    <property type="match status" value="1"/>
</dbReference>
<keyword evidence="3" id="KW-0694">RNA-binding</keyword>
<dbReference type="PROSITE" id="PS51165">
    <property type="entry name" value="THUMP"/>
    <property type="match status" value="1"/>
</dbReference>
<dbReference type="Proteomes" id="UP000613208">
    <property type="component" value="Unassembled WGS sequence"/>
</dbReference>
<evidence type="ECO:0000313" key="6">
    <source>
        <dbReference type="Proteomes" id="UP000613208"/>
    </source>
</evidence>
<keyword evidence="1 5" id="KW-0489">Methyltransferase</keyword>
<dbReference type="RefSeq" id="WP_201311675.1">
    <property type="nucleotide sequence ID" value="NZ_BLYI01000047.1"/>
</dbReference>
<proteinExistence type="predicted"/>
<evidence type="ECO:0000256" key="3">
    <source>
        <dbReference type="PROSITE-ProRule" id="PRU00529"/>
    </source>
</evidence>
<dbReference type="EMBL" id="BLYI01000047">
    <property type="protein sequence ID" value="GFO85996.1"/>
    <property type="molecule type" value="Genomic_DNA"/>
</dbReference>
<dbReference type="InterPro" id="IPR029063">
    <property type="entry name" value="SAM-dependent_MTases_sf"/>
</dbReference>
<gene>
    <name evidence="5" type="ORF">ANBU17_23430</name>
</gene>
<dbReference type="SUPFAM" id="SSF53335">
    <property type="entry name" value="S-adenosyl-L-methionine-dependent methyltransferases"/>
    <property type="match status" value="1"/>
</dbReference>
<dbReference type="InterPro" id="IPR002052">
    <property type="entry name" value="DNA_methylase_N6_adenine_CS"/>
</dbReference>
<evidence type="ECO:0000256" key="1">
    <source>
        <dbReference type="ARBA" id="ARBA00022603"/>
    </source>
</evidence>
<dbReference type="PROSITE" id="PS01261">
    <property type="entry name" value="UPF0020"/>
    <property type="match status" value="1"/>
</dbReference>
<dbReference type="Pfam" id="PF02926">
    <property type="entry name" value="THUMP"/>
    <property type="match status" value="1"/>
</dbReference>
<dbReference type="PRINTS" id="PR00507">
    <property type="entry name" value="N12N6MTFRASE"/>
</dbReference>
<reference evidence="5" key="1">
    <citation type="submission" date="2020-06" db="EMBL/GenBank/DDBJ databases">
        <title>Characterization of fructooligosaccharide metabolism and fructooligosaccharide-degrading enzymes in human commensal butyrate producers.</title>
        <authorList>
            <person name="Tanno H."/>
            <person name="Fujii T."/>
            <person name="Hirano K."/>
            <person name="Maeno S."/>
            <person name="Tonozuka T."/>
            <person name="Sakamoto M."/>
            <person name="Ohkuma M."/>
            <person name="Tochio T."/>
            <person name="Endo A."/>
        </authorList>
    </citation>
    <scope>NUCLEOTIDE SEQUENCE</scope>
    <source>
        <strain evidence="5">JCM 17466</strain>
    </source>
</reference>
<dbReference type="Pfam" id="PF01170">
    <property type="entry name" value="UPF0020"/>
    <property type="match status" value="1"/>
</dbReference>
<accession>A0A916QAF4</accession>
<dbReference type="SMART" id="SM00981">
    <property type="entry name" value="THUMP"/>
    <property type="match status" value="1"/>
</dbReference>
<dbReference type="InterPro" id="IPR054170">
    <property type="entry name" value="RlmL_1st"/>
</dbReference>
<dbReference type="InterPro" id="IPR000241">
    <property type="entry name" value="RlmKL-like_Mtase"/>
</dbReference>
<dbReference type="Gene3D" id="3.40.50.150">
    <property type="entry name" value="Vaccinia Virus protein VP39"/>
    <property type="match status" value="1"/>
</dbReference>